<feature type="domain" description="Lipocalin/cytosolic fatty-acid binding" evidence="10">
    <location>
        <begin position="65"/>
        <end position="204"/>
    </location>
</feature>
<keyword evidence="9" id="KW-0472">Membrane</keyword>
<keyword evidence="9" id="KW-1133">Transmembrane helix</keyword>
<keyword evidence="8" id="KW-0325">Glycoprotein</keyword>
<keyword evidence="4" id="KW-0964">Secreted</keyword>
<dbReference type="SUPFAM" id="SSF50814">
    <property type="entry name" value="Lipocalins"/>
    <property type="match status" value="1"/>
</dbReference>
<accession>A0AAW0V5V2</accession>
<sequence>MYGREIKAGYGVRTVAVSVTFTMKAAITSLLLAVVVALSDARMDALRHVSTGKCPSITNKQDLEVVPYLGTWYEIERFEARFEEGMDCVHVQYSDLGEGVVEVHNMARTAEGEFADIVGTATVLEPGVLLVVFPDGIPAEYHVLDTDYTNFSAVYNCEQLGELRYEFAWILARHTTLDQDIYDHARKVFQDNGIDVSHFQSTHQGEDCPYST</sequence>
<dbReference type="GO" id="GO:0000302">
    <property type="term" value="P:response to reactive oxygen species"/>
    <property type="evidence" value="ECO:0007669"/>
    <property type="project" value="TreeGrafter"/>
</dbReference>
<evidence type="ECO:0000256" key="9">
    <source>
        <dbReference type="SAM" id="Phobius"/>
    </source>
</evidence>
<evidence type="ECO:0000259" key="10">
    <source>
        <dbReference type="Pfam" id="PF08212"/>
    </source>
</evidence>
<dbReference type="GO" id="GO:0031409">
    <property type="term" value="F:pigment binding"/>
    <property type="evidence" value="ECO:0007669"/>
    <property type="project" value="InterPro"/>
</dbReference>
<proteinExistence type="predicted"/>
<evidence type="ECO:0000256" key="4">
    <source>
        <dbReference type="ARBA" id="ARBA00022525"/>
    </source>
</evidence>
<protein>
    <recommendedName>
        <fullName evidence="2">Apolipoprotein D</fullName>
    </recommendedName>
</protein>
<dbReference type="GO" id="GO:0005576">
    <property type="term" value="C:extracellular region"/>
    <property type="evidence" value="ECO:0007669"/>
    <property type="project" value="UniProtKB-SubCell"/>
</dbReference>
<name>A0AAW0V5V2_SCYPA</name>
<dbReference type="Gene3D" id="2.40.128.20">
    <property type="match status" value="1"/>
</dbReference>
<dbReference type="GO" id="GO:0006629">
    <property type="term" value="P:lipid metabolic process"/>
    <property type="evidence" value="ECO:0007669"/>
    <property type="project" value="TreeGrafter"/>
</dbReference>
<evidence type="ECO:0000256" key="2">
    <source>
        <dbReference type="ARBA" id="ARBA00019890"/>
    </source>
</evidence>
<evidence type="ECO:0000256" key="3">
    <source>
        <dbReference type="ARBA" id="ARBA00022448"/>
    </source>
</evidence>
<evidence type="ECO:0000256" key="5">
    <source>
        <dbReference type="ARBA" id="ARBA00022729"/>
    </source>
</evidence>
<keyword evidence="7" id="KW-1015">Disulfide bond</keyword>
<evidence type="ECO:0000313" key="11">
    <source>
        <dbReference type="EMBL" id="KAK8406778.1"/>
    </source>
</evidence>
<dbReference type="EMBL" id="JARAKH010000002">
    <property type="protein sequence ID" value="KAK8406778.1"/>
    <property type="molecule type" value="Genomic_DNA"/>
</dbReference>
<dbReference type="GO" id="GO:0008289">
    <property type="term" value="F:lipid binding"/>
    <property type="evidence" value="ECO:0007669"/>
    <property type="project" value="UniProtKB-KW"/>
</dbReference>
<evidence type="ECO:0000256" key="8">
    <source>
        <dbReference type="ARBA" id="ARBA00023180"/>
    </source>
</evidence>
<dbReference type="Pfam" id="PF08212">
    <property type="entry name" value="Lipocalin_2"/>
    <property type="match status" value="1"/>
</dbReference>
<reference evidence="11 12" key="1">
    <citation type="submission" date="2023-03" db="EMBL/GenBank/DDBJ databases">
        <title>High-quality genome of Scylla paramamosain provides insights in environmental adaptation.</title>
        <authorList>
            <person name="Zhang L."/>
        </authorList>
    </citation>
    <scope>NUCLEOTIDE SEQUENCE [LARGE SCALE GENOMIC DNA]</scope>
    <source>
        <strain evidence="11">LZ_2023a</strain>
        <tissue evidence="11">Muscle</tissue>
    </source>
</reference>
<dbReference type="PANTHER" id="PTHR10612:SF62">
    <property type="entry name" value="LIPOCALIN_CYTOSOLIC FATTY-ACID BINDING DOMAIN-CONTAINING PROTEIN"/>
    <property type="match status" value="1"/>
</dbReference>
<organism evidence="11 12">
    <name type="scientific">Scylla paramamosain</name>
    <name type="common">Mud crab</name>
    <dbReference type="NCBI Taxonomy" id="85552"/>
    <lineage>
        <taxon>Eukaryota</taxon>
        <taxon>Metazoa</taxon>
        <taxon>Ecdysozoa</taxon>
        <taxon>Arthropoda</taxon>
        <taxon>Crustacea</taxon>
        <taxon>Multicrustacea</taxon>
        <taxon>Malacostraca</taxon>
        <taxon>Eumalacostraca</taxon>
        <taxon>Eucarida</taxon>
        <taxon>Decapoda</taxon>
        <taxon>Pleocyemata</taxon>
        <taxon>Brachyura</taxon>
        <taxon>Eubrachyura</taxon>
        <taxon>Portunoidea</taxon>
        <taxon>Portunidae</taxon>
        <taxon>Portuninae</taxon>
        <taxon>Scylla</taxon>
    </lineage>
</organism>
<comment type="subcellular location">
    <subcellularLocation>
        <location evidence="1">Secreted</location>
    </subcellularLocation>
</comment>
<evidence type="ECO:0000256" key="1">
    <source>
        <dbReference type="ARBA" id="ARBA00004613"/>
    </source>
</evidence>
<keyword evidence="5" id="KW-0732">Signal</keyword>
<dbReference type="AlphaFoldDB" id="A0AAW0V5V2"/>
<feature type="transmembrane region" description="Helical" evidence="9">
    <location>
        <begin position="15"/>
        <end position="38"/>
    </location>
</feature>
<dbReference type="FunFam" id="2.40.128.20:FF:000003">
    <property type="entry name" value="Apolipoprotein D"/>
    <property type="match status" value="1"/>
</dbReference>
<dbReference type="InterPro" id="IPR000566">
    <property type="entry name" value="Lipocln_cytosolic_FA-bd_dom"/>
</dbReference>
<dbReference type="InterPro" id="IPR012674">
    <property type="entry name" value="Calycin"/>
</dbReference>
<dbReference type="PANTHER" id="PTHR10612">
    <property type="entry name" value="APOLIPOPROTEIN D"/>
    <property type="match status" value="1"/>
</dbReference>
<evidence type="ECO:0000256" key="6">
    <source>
        <dbReference type="ARBA" id="ARBA00023121"/>
    </source>
</evidence>
<dbReference type="PRINTS" id="PR01273">
    <property type="entry name" value="INVTBRTCOLOR"/>
</dbReference>
<keyword evidence="12" id="KW-1185">Reference proteome</keyword>
<evidence type="ECO:0000313" key="12">
    <source>
        <dbReference type="Proteomes" id="UP001487740"/>
    </source>
</evidence>
<dbReference type="GO" id="GO:0005737">
    <property type="term" value="C:cytoplasm"/>
    <property type="evidence" value="ECO:0007669"/>
    <property type="project" value="TreeGrafter"/>
</dbReference>
<keyword evidence="6" id="KW-0446">Lipid-binding</keyword>
<dbReference type="Proteomes" id="UP001487740">
    <property type="component" value="Unassembled WGS sequence"/>
</dbReference>
<evidence type="ECO:0000256" key="7">
    <source>
        <dbReference type="ARBA" id="ARBA00023157"/>
    </source>
</evidence>
<comment type="caution">
    <text evidence="11">The sequence shown here is derived from an EMBL/GenBank/DDBJ whole genome shotgun (WGS) entry which is preliminary data.</text>
</comment>
<dbReference type="InterPro" id="IPR003057">
    <property type="entry name" value="Invtbrt_color"/>
</dbReference>
<keyword evidence="9" id="KW-0812">Transmembrane</keyword>
<gene>
    <name evidence="11" type="ORF">O3P69_007376</name>
</gene>
<keyword evidence="3" id="KW-0813">Transport</keyword>